<gene>
    <name evidence="2" type="ORF">EANT1437_LOCUS1130</name>
</gene>
<protein>
    <submittedName>
        <fullName evidence="2">Uncharacterized protein</fullName>
    </submittedName>
</protein>
<feature type="region of interest" description="Disordered" evidence="1">
    <location>
        <begin position="46"/>
        <end position="67"/>
    </location>
</feature>
<name>A0A7S2VZ25_9STRA</name>
<evidence type="ECO:0000313" key="2">
    <source>
        <dbReference type="EMBL" id="CAD9657329.1"/>
    </source>
</evidence>
<feature type="compositionally biased region" description="Low complexity" evidence="1">
    <location>
        <begin position="50"/>
        <end position="62"/>
    </location>
</feature>
<proteinExistence type="predicted"/>
<dbReference type="EMBL" id="HBHI01002269">
    <property type="protein sequence ID" value="CAD9657329.1"/>
    <property type="molecule type" value="Transcribed_RNA"/>
</dbReference>
<evidence type="ECO:0000256" key="1">
    <source>
        <dbReference type="SAM" id="MobiDB-lite"/>
    </source>
</evidence>
<organism evidence="2">
    <name type="scientific">Eucampia antarctica</name>
    <dbReference type="NCBI Taxonomy" id="49252"/>
    <lineage>
        <taxon>Eukaryota</taxon>
        <taxon>Sar</taxon>
        <taxon>Stramenopiles</taxon>
        <taxon>Ochrophyta</taxon>
        <taxon>Bacillariophyta</taxon>
        <taxon>Mediophyceae</taxon>
        <taxon>Biddulphiophycidae</taxon>
        <taxon>Hemiaulales</taxon>
        <taxon>Hemiaulaceae</taxon>
        <taxon>Eucampia</taxon>
    </lineage>
</organism>
<dbReference type="AlphaFoldDB" id="A0A7S2VZ25"/>
<reference evidence="2" key="1">
    <citation type="submission" date="2021-01" db="EMBL/GenBank/DDBJ databases">
        <authorList>
            <person name="Corre E."/>
            <person name="Pelletier E."/>
            <person name="Niang G."/>
            <person name="Scheremetjew M."/>
            <person name="Finn R."/>
            <person name="Kale V."/>
            <person name="Holt S."/>
            <person name="Cochrane G."/>
            <person name="Meng A."/>
            <person name="Brown T."/>
            <person name="Cohen L."/>
        </authorList>
    </citation>
    <scope>NUCLEOTIDE SEQUENCE</scope>
    <source>
        <strain evidence="2">CCMP1452</strain>
    </source>
</reference>
<accession>A0A7S2VZ25</accession>
<sequence>MTQLTSRIVQTLSCTVRSHATAEQIFCDNEAGRIVIESGLGLLRTKNNESSSSSSSIQSSQKPAPPPSLQLCQRSLFFLQALVTSDRADKNRIDLFKPCITYIVEHYLPDSEKEDTHFEIREMTLSLLHRILTQNKCIEAVLDHKHFLIEMGVHRISTIRSLSGEDREFAEEELNYWETLMIELAKVKKIPE</sequence>